<evidence type="ECO:0000256" key="1">
    <source>
        <dbReference type="SAM" id="Phobius"/>
    </source>
</evidence>
<name>A0ABT6C920_9MICO</name>
<dbReference type="EMBL" id="JAROAV010000033">
    <property type="protein sequence ID" value="MDF8265221.1"/>
    <property type="molecule type" value="Genomic_DNA"/>
</dbReference>
<organism evidence="3 4">
    <name type="scientific">Luteipulveratus flavus</name>
    <dbReference type="NCBI Taxonomy" id="3031728"/>
    <lineage>
        <taxon>Bacteria</taxon>
        <taxon>Bacillati</taxon>
        <taxon>Actinomycetota</taxon>
        <taxon>Actinomycetes</taxon>
        <taxon>Micrococcales</taxon>
        <taxon>Dermacoccaceae</taxon>
        <taxon>Luteipulveratus</taxon>
    </lineage>
</organism>
<gene>
    <name evidence="3" type="ORF">P4R38_13270</name>
</gene>
<feature type="transmembrane region" description="Helical" evidence="1">
    <location>
        <begin position="133"/>
        <end position="154"/>
    </location>
</feature>
<keyword evidence="4" id="KW-1185">Reference proteome</keyword>
<dbReference type="Pfam" id="PF03992">
    <property type="entry name" value="ABM"/>
    <property type="match status" value="1"/>
</dbReference>
<dbReference type="GO" id="GO:0004497">
    <property type="term" value="F:monooxygenase activity"/>
    <property type="evidence" value="ECO:0007669"/>
    <property type="project" value="UniProtKB-KW"/>
</dbReference>
<evidence type="ECO:0000313" key="3">
    <source>
        <dbReference type="EMBL" id="MDF8265221.1"/>
    </source>
</evidence>
<dbReference type="PANTHER" id="PTHR40057:SF1">
    <property type="entry name" value="SLR1162 PROTEIN"/>
    <property type="match status" value="1"/>
</dbReference>
<reference evidence="3 4" key="1">
    <citation type="submission" date="2023-03" db="EMBL/GenBank/DDBJ databases">
        <title>YIM 133296 draft genome.</title>
        <authorList>
            <person name="Xiong L."/>
        </authorList>
    </citation>
    <scope>NUCLEOTIDE SEQUENCE [LARGE SCALE GENOMIC DNA]</scope>
    <source>
        <strain evidence="3 4">YIM 133296</strain>
    </source>
</reference>
<dbReference type="InterPro" id="IPR011008">
    <property type="entry name" value="Dimeric_a/b-barrel"/>
</dbReference>
<dbReference type="SUPFAM" id="SSF54909">
    <property type="entry name" value="Dimeric alpha+beta barrel"/>
    <property type="match status" value="1"/>
</dbReference>
<dbReference type="Gene3D" id="3.30.70.100">
    <property type="match status" value="1"/>
</dbReference>
<keyword evidence="1" id="KW-1133">Transmembrane helix</keyword>
<dbReference type="RefSeq" id="WP_277192546.1">
    <property type="nucleotide sequence ID" value="NZ_JAROAV010000033.1"/>
</dbReference>
<protein>
    <submittedName>
        <fullName evidence="3">Antibiotic biosynthesis monooxygenase</fullName>
    </submittedName>
</protein>
<keyword evidence="3" id="KW-0503">Monooxygenase</keyword>
<dbReference type="InterPro" id="IPR038762">
    <property type="entry name" value="ABM_predict"/>
</dbReference>
<accession>A0ABT6C920</accession>
<dbReference type="Proteomes" id="UP001528912">
    <property type="component" value="Unassembled WGS sequence"/>
</dbReference>
<evidence type="ECO:0000259" key="2">
    <source>
        <dbReference type="Pfam" id="PF03992"/>
    </source>
</evidence>
<keyword evidence="1" id="KW-0812">Transmembrane</keyword>
<dbReference type="PANTHER" id="PTHR40057">
    <property type="entry name" value="SLR1162 PROTEIN"/>
    <property type="match status" value="1"/>
</dbReference>
<keyword evidence="1" id="KW-0472">Membrane</keyword>
<keyword evidence="3" id="KW-0560">Oxidoreductase</keyword>
<evidence type="ECO:0000313" key="4">
    <source>
        <dbReference type="Proteomes" id="UP001528912"/>
    </source>
</evidence>
<comment type="caution">
    <text evidence="3">The sequence shown here is derived from an EMBL/GenBank/DDBJ whole genome shotgun (WGS) entry which is preliminary data.</text>
</comment>
<proteinExistence type="predicted"/>
<feature type="transmembrane region" description="Helical" evidence="1">
    <location>
        <begin position="160"/>
        <end position="179"/>
    </location>
</feature>
<sequence length="205" mass="23191">MTTTQIPPTAVPSVTVSITRRVRAQDETAMVAWVRAGTAMAERFPGFLGSGWVRPTDRSDEWHMLYRFADEQSLHRWEVSAERSWWLRSAEGLVEHTRAERRTGVEGWFDEPSETSLLSPAAPPAPPRWKQALVIWMTFFPLNLLATVTIGHLIAAWPVALRVLVLTALLTPVMTYLLLPAMTRALAPWLHAGRAWGWRVLTRAE</sequence>
<dbReference type="InterPro" id="IPR007138">
    <property type="entry name" value="ABM_dom"/>
</dbReference>
<feature type="domain" description="ABM" evidence="2">
    <location>
        <begin position="14"/>
        <end position="82"/>
    </location>
</feature>